<protein>
    <submittedName>
        <fullName evidence="1">Uncharacterized protein</fullName>
    </submittedName>
</protein>
<gene>
    <name evidence="1" type="ORF">C0Z20_16505</name>
</gene>
<evidence type="ECO:0000313" key="2">
    <source>
        <dbReference type="Proteomes" id="UP000235777"/>
    </source>
</evidence>
<dbReference type="Proteomes" id="UP000235777">
    <property type="component" value="Unassembled WGS sequence"/>
</dbReference>
<dbReference type="AlphaFoldDB" id="A0A2N7X2T7"/>
<keyword evidence="2" id="KW-1185">Reference proteome</keyword>
<comment type="caution">
    <text evidence="1">The sequence shown here is derived from an EMBL/GenBank/DDBJ whole genome shotgun (WGS) entry which is preliminary data.</text>
</comment>
<dbReference type="STRING" id="863227.GCA_000373005_05241"/>
<proteinExistence type="predicted"/>
<evidence type="ECO:0000313" key="1">
    <source>
        <dbReference type="EMBL" id="PMS35920.1"/>
    </source>
</evidence>
<organism evidence="1 2">
    <name type="scientific">Trinickia symbiotica</name>
    <dbReference type="NCBI Taxonomy" id="863227"/>
    <lineage>
        <taxon>Bacteria</taxon>
        <taxon>Pseudomonadati</taxon>
        <taxon>Pseudomonadota</taxon>
        <taxon>Betaproteobacteria</taxon>
        <taxon>Burkholderiales</taxon>
        <taxon>Burkholderiaceae</taxon>
        <taxon>Trinickia</taxon>
    </lineage>
</organism>
<dbReference type="EMBL" id="PNYC01000009">
    <property type="protein sequence ID" value="PMS35920.1"/>
    <property type="molecule type" value="Genomic_DNA"/>
</dbReference>
<sequence length="206" mass="21161">MRALLFAHDARVAELQAQAAQMLAVETGYNADGTYNILVTGTTPPDQPVATDPTTGTEGYAVPAPEITVRPLDAPTASASPENAVVVQTDAMGNVTGVTDQAPASGPQMGYFEQMSNVFHFVGQGAIGSGKGLVNGVPEMVMSAANAITQGAVMQGQIEAGVDPQTALTNAQQSTAGWWNRATVDMTTACSAGWATSASSSRRART</sequence>
<accession>A0A2N7X2T7</accession>
<name>A0A2N7X2T7_9BURK</name>
<reference evidence="1 2" key="1">
    <citation type="submission" date="2018-01" db="EMBL/GenBank/DDBJ databases">
        <title>Whole genome analyses suggest that Burkholderia sensu lato contains two further novel genera in the rhizoxinica-symbiotica group Mycetohabitans gen. nov., and Trinickia gen. nov.: implications for the evolution of diazotrophy and nodulation in the Burkholderiaceae.</title>
        <authorList>
            <person name="Estrada-de los Santos P."/>
            <person name="Palmer M."/>
            <person name="Chavez-Ramirez B."/>
            <person name="Beukes C."/>
            <person name="Steenkamp E.T."/>
            <person name="Hirsch A.M."/>
            <person name="Manyaka P."/>
            <person name="Maluk M."/>
            <person name="Lafos M."/>
            <person name="Crook M."/>
            <person name="Gross E."/>
            <person name="Simon M.F."/>
            <person name="Bueno dos Reis Junior F."/>
            <person name="Poole P.S."/>
            <person name="Venter S.N."/>
            <person name="James E.K."/>
        </authorList>
    </citation>
    <scope>NUCLEOTIDE SEQUENCE [LARGE SCALE GENOMIC DNA]</scope>
    <source>
        <strain evidence="1 2">JPY 581</strain>
    </source>
</reference>